<dbReference type="Pfam" id="PF01042">
    <property type="entry name" value="Ribonuc_L-PSP"/>
    <property type="match status" value="1"/>
</dbReference>
<dbReference type="InterPro" id="IPR035959">
    <property type="entry name" value="RutC-like_sf"/>
</dbReference>
<protein>
    <submittedName>
        <fullName evidence="1">Uncharacterized protein</fullName>
    </submittedName>
</protein>
<dbReference type="InterPro" id="IPR006175">
    <property type="entry name" value="YjgF/YER057c/UK114"/>
</dbReference>
<proteinExistence type="predicted"/>
<dbReference type="Proteomes" id="UP001321542">
    <property type="component" value="Chromosome"/>
</dbReference>
<dbReference type="SUPFAM" id="SSF55298">
    <property type="entry name" value="YjgF-like"/>
    <property type="match status" value="1"/>
</dbReference>
<sequence>MSELTRISAPDGVAPTTQDAHLVMGTGRFAAVSGQLAPDEDGRPVGEGDPAARTRQVFENLRRCPVAARKGA</sequence>
<evidence type="ECO:0000313" key="2">
    <source>
        <dbReference type="Proteomes" id="UP001321542"/>
    </source>
</evidence>
<name>A0ABM7F786_9ACTN</name>
<dbReference type="CDD" id="cd00448">
    <property type="entry name" value="YjgF_YER057c_UK114_family"/>
    <property type="match status" value="1"/>
</dbReference>
<dbReference type="Gene3D" id="3.30.1330.40">
    <property type="entry name" value="RutC-like"/>
    <property type="match status" value="1"/>
</dbReference>
<accession>A0ABM7F786</accession>
<dbReference type="EMBL" id="AP018448">
    <property type="protein sequence ID" value="BBC31718.1"/>
    <property type="molecule type" value="Genomic_DNA"/>
</dbReference>
<reference evidence="1 2" key="1">
    <citation type="journal article" date="2010" name="ChemBioChem">
        <title>Cloning and characterization of the biosynthetic gene cluster of 16-membered macrolide antibiotic FD-891: involvement of a dual functional cytochrome P450 monooxygenase catalyzing epoxidation and hydroxylation.</title>
        <authorList>
            <person name="Kudo F."/>
            <person name="Motegi A."/>
            <person name="Mizoue K."/>
            <person name="Eguchi T."/>
        </authorList>
    </citation>
    <scope>NUCLEOTIDE SEQUENCE [LARGE SCALE GENOMIC DNA]</scope>
    <source>
        <strain evidence="1 2">A-8890</strain>
    </source>
</reference>
<reference evidence="1 2" key="2">
    <citation type="journal article" date="2023" name="ChemBioChem">
        <title>Acyltransferase Domain Exchange between Two Independent Type I Polyketide Synthases in the Same Producer Strain of Macrolide Antibiotics.</title>
        <authorList>
            <person name="Kudo F."/>
            <person name="Kishikawa K."/>
            <person name="Tsuboi K."/>
            <person name="Kido T."/>
            <person name="Usui T."/>
            <person name="Hashimoto J."/>
            <person name="Shin-Ya K."/>
            <person name="Miyanaga A."/>
            <person name="Eguchi T."/>
        </authorList>
    </citation>
    <scope>NUCLEOTIDE SEQUENCE [LARGE SCALE GENOMIC DNA]</scope>
    <source>
        <strain evidence="1 2">A-8890</strain>
    </source>
</reference>
<organism evidence="1 2">
    <name type="scientific">Streptomyces graminofaciens</name>
    <dbReference type="NCBI Taxonomy" id="68212"/>
    <lineage>
        <taxon>Bacteria</taxon>
        <taxon>Bacillati</taxon>
        <taxon>Actinomycetota</taxon>
        <taxon>Actinomycetes</taxon>
        <taxon>Kitasatosporales</taxon>
        <taxon>Streptomycetaceae</taxon>
        <taxon>Streptomyces</taxon>
    </lineage>
</organism>
<gene>
    <name evidence="1" type="ORF">SGFS_030120</name>
</gene>
<keyword evidence="2" id="KW-1185">Reference proteome</keyword>
<evidence type="ECO:0000313" key="1">
    <source>
        <dbReference type="EMBL" id="BBC31718.1"/>
    </source>
</evidence>